<dbReference type="Proteomes" id="UP000265515">
    <property type="component" value="Unassembled WGS sequence"/>
</dbReference>
<organism evidence="5 6">
    <name type="scientific">Chara braunii</name>
    <name type="common">Braun's stonewort</name>
    <dbReference type="NCBI Taxonomy" id="69332"/>
    <lineage>
        <taxon>Eukaryota</taxon>
        <taxon>Viridiplantae</taxon>
        <taxon>Streptophyta</taxon>
        <taxon>Charophyceae</taxon>
        <taxon>Charales</taxon>
        <taxon>Characeae</taxon>
        <taxon>Chara</taxon>
    </lineage>
</organism>
<evidence type="ECO:0000256" key="1">
    <source>
        <dbReference type="ARBA" id="ARBA00009947"/>
    </source>
</evidence>
<comment type="similarity">
    <text evidence="1 3">Belongs to the nucleosome assembly protein (NAP) family.</text>
</comment>
<comment type="caution">
    <text evidence="5">The sequence shown here is derived from an EMBL/GenBank/DDBJ whole genome shotgun (WGS) entry which is preliminary data.</text>
</comment>
<feature type="region of interest" description="Disordered" evidence="4">
    <location>
        <begin position="1"/>
        <end position="20"/>
    </location>
</feature>
<dbReference type="GO" id="GO:0005634">
    <property type="term" value="C:nucleus"/>
    <property type="evidence" value="ECO:0007669"/>
    <property type="project" value="InterPro"/>
</dbReference>
<dbReference type="SUPFAM" id="SSF143113">
    <property type="entry name" value="NAP-like"/>
    <property type="match status" value="1"/>
</dbReference>
<evidence type="ECO:0000256" key="4">
    <source>
        <dbReference type="SAM" id="MobiDB-lite"/>
    </source>
</evidence>
<evidence type="ECO:0008006" key="7">
    <source>
        <dbReference type="Google" id="ProtNLM"/>
    </source>
</evidence>
<evidence type="ECO:0000313" key="6">
    <source>
        <dbReference type="Proteomes" id="UP000265515"/>
    </source>
</evidence>
<dbReference type="OrthoDB" id="547411at2759"/>
<dbReference type="STRING" id="69332.A0A388KTB6"/>
<dbReference type="InterPro" id="IPR037231">
    <property type="entry name" value="NAP-like_sf"/>
</dbReference>
<proteinExistence type="inferred from homology"/>
<accession>A0A388KTB6</accession>
<name>A0A388KTB6_CHABU</name>
<dbReference type="InterPro" id="IPR002164">
    <property type="entry name" value="NAP_family"/>
</dbReference>
<dbReference type="GO" id="GO:0000724">
    <property type="term" value="P:double-strand break repair via homologous recombination"/>
    <property type="evidence" value="ECO:0007669"/>
    <property type="project" value="UniProtKB-ARBA"/>
</dbReference>
<dbReference type="GO" id="GO:0006334">
    <property type="term" value="P:nucleosome assembly"/>
    <property type="evidence" value="ECO:0007669"/>
    <property type="project" value="InterPro"/>
</dbReference>
<dbReference type="Gramene" id="GBG73305">
    <property type="protein sequence ID" value="GBG73305"/>
    <property type="gene ID" value="CBR_g13024"/>
</dbReference>
<dbReference type="Gene3D" id="3.30.1120.90">
    <property type="entry name" value="Nucleosome assembly protein"/>
    <property type="match status" value="1"/>
</dbReference>
<dbReference type="EMBL" id="BFEA01000180">
    <property type="protein sequence ID" value="GBG73305.1"/>
    <property type="molecule type" value="Genomic_DNA"/>
</dbReference>
<dbReference type="AlphaFoldDB" id="A0A388KTB6"/>
<dbReference type="Gene3D" id="1.20.5.1500">
    <property type="match status" value="1"/>
</dbReference>
<dbReference type="Pfam" id="PF00956">
    <property type="entry name" value="NAP"/>
    <property type="match status" value="1"/>
</dbReference>
<dbReference type="GO" id="GO:0042393">
    <property type="term" value="F:histone binding"/>
    <property type="evidence" value="ECO:0007669"/>
    <property type="project" value="UniProtKB-ARBA"/>
</dbReference>
<evidence type="ECO:0000313" key="5">
    <source>
        <dbReference type="EMBL" id="GBG73305.1"/>
    </source>
</evidence>
<sequence length="244" mass="27567">MWWQSYGSGGKDSDDTDPYEVISASEPGLETLPSAVRRRVRALKKLHKNLQDLHEDKLNAIVASMEDFATKGGPIYAKRRQIILGKKGLAFADGSEDISGGKPSWFLTVPRFWLLALKGSSTTVELIRRRDESVLSYLVDIRYKRIMEGFTLDFEFLLNPFFTDRVLSKTFLRQDGELVTGSEESVVHWKEGKNVTVRQTKDEKSGRVVFKPCASKDTLALVCISGGWKAVATVWELWGQRLYA</sequence>
<dbReference type="PANTHER" id="PTHR11875">
    <property type="entry name" value="TESTIS-SPECIFIC Y-ENCODED PROTEIN"/>
    <property type="match status" value="1"/>
</dbReference>
<gene>
    <name evidence="5" type="ORF">CBR_g13024</name>
</gene>
<protein>
    <recommendedName>
        <fullName evidence="7">Nucleosome assembly protein</fullName>
    </recommendedName>
</protein>
<keyword evidence="2" id="KW-0143">Chaperone</keyword>
<evidence type="ECO:0000256" key="3">
    <source>
        <dbReference type="RuleBase" id="RU003876"/>
    </source>
</evidence>
<evidence type="ECO:0000256" key="2">
    <source>
        <dbReference type="ARBA" id="ARBA00023186"/>
    </source>
</evidence>
<reference evidence="5 6" key="1">
    <citation type="journal article" date="2018" name="Cell">
        <title>The Chara Genome: Secondary Complexity and Implications for Plant Terrestrialization.</title>
        <authorList>
            <person name="Nishiyama T."/>
            <person name="Sakayama H."/>
            <person name="Vries J.D."/>
            <person name="Buschmann H."/>
            <person name="Saint-Marcoux D."/>
            <person name="Ullrich K.K."/>
            <person name="Haas F.B."/>
            <person name="Vanderstraeten L."/>
            <person name="Becker D."/>
            <person name="Lang D."/>
            <person name="Vosolsobe S."/>
            <person name="Rombauts S."/>
            <person name="Wilhelmsson P.K.I."/>
            <person name="Janitza P."/>
            <person name="Kern R."/>
            <person name="Heyl A."/>
            <person name="Rumpler F."/>
            <person name="Villalobos L.I.A.C."/>
            <person name="Clay J.M."/>
            <person name="Skokan R."/>
            <person name="Toyoda A."/>
            <person name="Suzuki Y."/>
            <person name="Kagoshima H."/>
            <person name="Schijlen E."/>
            <person name="Tajeshwar N."/>
            <person name="Catarino B."/>
            <person name="Hetherington A.J."/>
            <person name="Saltykova A."/>
            <person name="Bonnot C."/>
            <person name="Breuninger H."/>
            <person name="Symeonidi A."/>
            <person name="Radhakrishnan G.V."/>
            <person name="Van Nieuwerburgh F."/>
            <person name="Deforce D."/>
            <person name="Chang C."/>
            <person name="Karol K.G."/>
            <person name="Hedrich R."/>
            <person name="Ulvskov P."/>
            <person name="Glockner G."/>
            <person name="Delwiche C.F."/>
            <person name="Petrasek J."/>
            <person name="Van de Peer Y."/>
            <person name="Friml J."/>
            <person name="Beilby M."/>
            <person name="Dolan L."/>
            <person name="Kohara Y."/>
            <person name="Sugano S."/>
            <person name="Fujiyama A."/>
            <person name="Delaux P.-M."/>
            <person name="Quint M."/>
            <person name="TheiBen G."/>
            <person name="Hagemann M."/>
            <person name="Harholt J."/>
            <person name="Dunand C."/>
            <person name="Zachgo S."/>
            <person name="Langdale J."/>
            <person name="Maumus F."/>
            <person name="Straeten D.V.D."/>
            <person name="Gould S.B."/>
            <person name="Rensing S.A."/>
        </authorList>
    </citation>
    <scope>NUCLEOTIDE SEQUENCE [LARGE SCALE GENOMIC DNA]</scope>
    <source>
        <strain evidence="5 6">S276</strain>
    </source>
</reference>
<keyword evidence="6" id="KW-1185">Reference proteome</keyword>